<feature type="transmembrane region" description="Helical" evidence="8">
    <location>
        <begin position="305"/>
        <end position="322"/>
    </location>
</feature>
<dbReference type="eggNOG" id="COG1696">
    <property type="taxonomic scope" value="Bacteria"/>
</dbReference>
<dbReference type="RefSeq" id="WP_034245507.1">
    <property type="nucleotide sequence ID" value="NZ_AQRA01000009.1"/>
</dbReference>
<feature type="transmembrane region" description="Helical" evidence="8">
    <location>
        <begin position="411"/>
        <end position="429"/>
    </location>
</feature>
<evidence type="ECO:0000256" key="6">
    <source>
        <dbReference type="ARBA" id="ARBA00023136"/>
    </source>
</evidence>
<evidence type="ECO:0000256" key="5">
    <source>
        <dbReference type="ARBA" id="ARBA00022989"/>
    </source>
</evidence>
<organism evidence="9 10">
    <name type="scientific">Aquimarina atlantica</name>
    <dbReference type="NCBI Taxonomy" id="1317122"/>
    <lineage>
        <taxon>Bacteria</taxon>
        <taxon>Pseudomonadati</taxon>
        <taxon>Bacteroidota</taxon>
        <taxon>Flavobacteriia</taxon>
        <taxon>Flavobacteriales</taxon>
        <taxon>Flavobacteriaceae</taxon>
        <taxon>Aquimarina</taxon>
    </lineage>
</organism>
<dbReference type="PIRSF" id="PIRSF016636">
    <property type="entry name" value="AlgI_DltB"/>
    <property type="match status" value="1"/>
</dbReference>
<evidence type="ECO:0000313" key="10">
    <source>
        <dbReference type="Proteomes" id="UP000023541"/>
    </source>
</evidence>
<reference evidence="9 10" key="1">
    <citation type="submission" date="2014-04" db="EMBL/GenBank/DDBJ databases">
        <title>Aquimarina sp. 22II-S11-z7 Genome Sequencing.</title>
        <authorList>
            <person name="Lai Q."/>
        </authorList>
    </citation>
    <scope>NUCLEOTIDE SEQUENCE [LARGE SCALE GENOMIC DNA]</scope>
    <source>
        <strain evidence="9 10">22II-S11-z7</strain>
    </source>
</reference>
<dbReference type="STRING" id="1317122.ATO12_24425"/>
<evidence type="ECO:0000256" key="3">
    <source>
        <dbReference type="ARBA" id="ARBA00022475"/>
    </source>
</evidence>
<dbReference type="PANTHER" id="PTHR13285">
    <property type="entry name" value="ACYLTRANSFERASE"/>
    <property type="match status" value="1"/>
</dbReference>
<dbReference type="GO" id="GO:0005886">
    <property type="term" value="C:plasma membrane"/>
    <property type="evidence" value="ECO:0007669"/>
    <property type="project" value="UniProtKB-SubCell"/>
</dbReference>
<evidence type="ECO:0000313" key="9">
    <source>
        <dbReference type="EMBL" id="EZH72087.1"/>
    </source>
</evidence>
<keyword evidence="3 7" id="KW-1003">Cell membrane</keyword>
<keyword evidence="5 8" id="KW-1133">Transmembrane helix</keyword>
<keyword evidence="10" id="KW-1185">Reference proteome</keyword>
<dbReference type="OrthoDB" id="9805788at2"/>
<dbReference type="InterPro" id="IPR051085">
    <property type="entry name" value="MB_O-acyltransferase"/>
</dbReference>
<dbReference type="InterPro" id="IPR004299">
    <property type="entry name" value="MBOAT_fam"/>
</dbReference>
<keyword evidence="6 7" id="KW-0472">Membrane</keyword>
<dbReference type="PIRSF" id="PIRSF500217">
    <property type="entry name" value="AlgI"/>
    <property type="match status" value="1"/>
</dbReference>
<accession>A0A023BPW1</accession>
<dbReference type="Proteomes" id="UP000023541">
    <property type="component" value="Unassembled WGS sequence"/>
</dbReference>
<keyword evidence="4 8" id="KW-0812">Transmembrane</keyword>
<feature type="transmembrane region" description="Helical" evidence="8">
    <location>
        <begin position="6"/>
        <end position="23"/>
    </location>
</feature>
<proteinExistence type="inferred from homology"/>
<name>A0A023BPW1_9FLAO</name>
<dbReference type="Pfam" id="PF03062">
    <property type="entry name" value="MBOAT"/>
    <property type="match status" value="1"/>
</dbReference>
<feature type="transmembrane region" description="Helical" evidence="8">
    <location>
        <begin position="328"/>
        <end position="346"/>
    </location>
</feature>
<sequence>MVFSSAYFLLLFFPLTLLLYFIVPKKYRNLVLLIASIYFYTYGEKLLVLVMLFSTLVDYKCGILIEEGKRKLGLRISILTNLVTLGIFKYFNFAIDNLYAVLDLLQIDSSSLHNIPEVVLPLGISFYVFQTMSYTIDVYRGNIKANRSLLEFATYVTMFPQLVAGPIVRYIDIQREIANREVSIFSFAKGLERFIIGLFKKMIIANTFARIADSIFTESGGDVSTYYAWLGVISYAFQIYYDFSGYSDMAIGLGKMFGFNFLENFNYPYISKSIQEFWRRWHISLSTWFKDYLYIPLGGNRKGKYRTYVNLFIVFFITGLWHGSEWNFVIWGLFHGVFIVIERIGFNKILEKAWKPLRHLYTLLIILVGWVLFRADTLEQAIKYLKTMFMYSEGNASVNDFITYFNYNTELLLTCILALIFAIPTYPYFEKRLKNPKLLPFRYINILILLILSIIYIAADSYNPFIYFRF</sequence>
<comment type="subcellular location">
    <subcellularLocation>
        <location evidence="1">Cell membrane</location>
        <topology evidence="1">Multi-pass membrane protein</topology>
    </subcellularLocation>
</comment>
<feature type="transmembrane region" description="Helical" evidence="8">
    <location>
        <begin position="30"/>
        <end position="52"/>
    </location>
</feature>
<keyword evidence="7 9" id="KW-0808">Transferase</keyword>
<evidence type="ECO:0000256" key="7">
    <source>
        <dbReference type="PIRNR" id="PIRNR016636"/>
    </source>
</evidence>
<evidence type="ECO:0000256" key="2">
    <source>
        <dbReference type="ARBA" id="ARBA00010323"/>
    </source>
</evidence>
<gene>
    <name evidence="9" type="ORF">ATO12_24425</name>
</gene>
<evidence type="ECO:0000256" key="4">
    <source>
        <dbReference type="ARBA" id="ARBA00022692"/>
    </source>
</evidence>
<evidence type="ECO:0000256" key="8">
    <source>
        <dbReference type="SAM" id="Phobius"/>
    </source>
</evidence>
<dbReference type="GO" id="GO:0016746">
    <property type="term" value="F:acyltransferase activity"/>
    <property type="evidence" value="ECO:0007669"/>
    <property type="project" value="UniProtKB-KW"/>
</dbReference>
<dbReference type="AlphaFoldDB" id="A0A023BPW1"/>
<dbReference type="EMBL" id="AQRA01000009">
    <property type="protein sequence ID" value="EZH72087.1"/>
    <property type="molecule type" value="Genomic_DNA"/>
</dbReference>
<comment type="caution">
    <text evidence="9">The sequence shown here is derived from an EMBL/GenBank/DDBJ whole genome shotgun (WGS) entry which is preliminary data.</text>
</comment>
<dbReference type="InterPro" id="IPR024194">
    <property type="entry name" value="Ac/AlaTfrase_AlgI/DltB"/>
</dbReference>
<dbReference type="InterPro" id="IPR028362">
    <property type="entry name" value="AlgI"/>
</dbReference>
<comment type="similarity">
    <text evidence="2 7">Belongs to the membrane-bound acyltransferase family.</text>
</comment>
<feature type="transmembrane region" description="Helical" evidence="8">
    <location>
        <begin position="358"/>
        <end position="375"/>
    </location>
</feature>
<feature type="transmembrane region" description="Helical" evidence="8">
    <location>
        <begin position="441"/>
        <end position="459"/>
    </location>
</feature>
<evidence type="ECO:0000256" key="1">
    <source>
        <dbReference type="ARBA" id="ARBA00004651"/>
    </source>
</evidence>
<dbReference type="GO" id="GO:0042121">
    <property type="term" value="P:alginic acid biosynthetic process"/>
    <property type="evidence" value="ECO:0007669"/>
    <property type="project" value="InterPro"/>
</dbReference>
<dbReference type="PANTHER" id="PTHR13285:SF18">
    <property type="entry name" value="PROTEIN-CYSTEINE N-PALMITOYLTRANSFERASE RASP"/>
    <property type="match status" value="1"/>
</dbReference>
<feature type="transmembrane region" description="Helical" evidence="8">
    <location>
        <begin position="72"/>
        <end position="91"/>
    </location>
</feature>
<protein>
    <submittedName>
        <fullName evidence="9">Alginate O-acetyltransferase</fullName>
    </submittedName>
</protein>
<keyword evidence="7" id="KW-0012">Acyltransferase</keyword>